<keyword evidence="2 11" id="KW-0547">Nucleotide-binding</keyword>
<dbReference type="InterPro" id="IPR020568">
    <property type="entry name" value="Ribosomal_Su5_D2-typ_SF"/>
</dbReference>
<dbReference type="InterPro" id="IPR008269">
    <property type="entry name" value="Lon_proteolytic"/>
</dbReference>
<keyword evidence="1 11" id="KW-0479">Metal-binding</keyword>
<keyword evidence="16" id="KW-1185">Reference proteome</keyword>
<dbReference type="CDD" id="cd01121">
    <property type="entry name" value="RadA_SMS_N"/>
    <property type="match status" value="1"/>
</dbReference>
<gene>
    <name evidence="11 15" type="primary">radA</name>
    <name evidence="15" type="ORF">PNK_2045</name>
</gene>
<dbReference type="InterPro" id="IPR004504">
    <property type="entry name" value="DNA_repair_RadA"/>
</dbReference>
<evidence type="ECO:0000256" key="11">
    <source>
        <dbReference type="HAMAP-Rule" id="MF_01498"/>
    </source>
</evidence>
<dbReference type="GO" id="GO:0140664">
    <property type="term" value="F:ATP-dependent DNA damage sensor activity"/>
    <property type="evidence" value="ECO:0007669"/>
    <property type="project" value="InterPro"/>
</dbReference>
<dbReference type="Proteomes" id="UP000069902">
    <property type="component" value="Chromosome cPNK"/>
</dbReference>
<evidence type="ECO:0000256" key="1">
    <source>
        <dbReference type="ARBA" id="ARBA00022723"/>
    </source>
</evidence>
<evidence type="ECO:0000256" key="9">
    <source>
        <dbReference type="ARBA" id="ARBA00023125"/>
    </source>
</evidence>
<dbReference type="GO" id="GO:0005829">
    <property type="term" value="C:cytosol"/>
    <property type="evidence" value="ECO:0007669"/>
    <property type="project" value="TreeGrafter"/>
</dbReference>
<keyword evidence="3 11" id="KW-0227">DNA damage</keyword>
<evidence type="ECO:0000256" key="13">
    <source>
        <dbReference type="RuleBase" id="RU003555"/>
    </source>
</evidence>
<dbReference type="PANTHER" id="PTHR32472:SF10">
    <property type="entry name" value="DNA REPAIR PROTEIN RADA-LIKE PROTEIN"/>
    <property type="match status" value="1"/>
</dbReference>
<dbReference type="EMBL" id="LN879502">
    <property type="protein sequence ID" value="CUI17649.1"/>
    <property type="molecule type" value="Genomic_DNA"/>
</dbReference>
<dbReference type="GO" id="GO:0008270">
    <property type="term" value="F:zinc ion binding"/>
    <property type="evidence" value="ECO:0007669"/>
    <property type="project" value="UniProtKB-KW"/>
</dbReference>
<evidence type="ECO:0000256" key="5">
    <source>
        <dbReference type="ARBA" id="ARBA00022801"/>
    </source>
</evidence>
<dbReference type="PANTHER" id="PTHR32472">
    <property type="entry name" value="DNA REPAIR PROTEIN RADA"/>
    <property type="match status" value="1"/>
</dbReference>
<keyword evidence="10 11" id="KW-0234">DNA repair</keyword>
<dbReference type="GO" id="GO:0006508">
    <property type="term" value="P:proteolysis"/>
    <property type="evidence" value="ECO:0007669"/>
    <property type="project" value="InterPro"/>
</dbReference>
<keyword evidence="8 11" id="KW-0346">Stress response</keyword>
<dbReference type="InterPro" id="IPR027417">
    <property type="entry name" value="P-loop_NTPase"/>
</dbReference>
<keyword evidence="4 13" id="KW-0863">Zinc-finger</keyword>
<evidence type="ECO:0000256" key="8">
    <source>
        <dbReference type="ARBA" id="ARBA00023016"/>
    </source>
</evidence>
<dbReference type="Pfam" id="PF18073">
    <property type="entry name" value="Zn_ribbon_LapB"/>
    <property type="match status" value="1"/>
</dbReference>
<evidence type="ECO:0000313" key="16">
    <source>
        <dbReference type="Proteomes" id="UP000069902"/>
    </source>
</evidence>
<feature type="binding site" evidence="11">
    <location>
        <begin position="95"/>
        <end position="102"/>
    </location>
    <ligand>
        <name>ATP</name>
        <dbReference type="ChEBI" id="CHEBI:30616"/>
    </ligand>
</feature>
<dbReference type="InterPro" id="IPR041166">
    <property type="entry name" value="Rubredoxin_2"/>
</dbReference>
<evidence type="ECO:0000256" key="7">
    <source>
        <dbReference type="ARBA" id="ARBA00022840"/>
    </source>
</evidence>
<feature type="domain" description="RecA family profile 1" evidence="14">
    <location>
        <begin position="66"/>
        <end position="215"/>
    </location>
</feature>
<sequence length="456" mass="50459">MAKQKSVWFCSDCGHKQLKWLGQCPSCHQWNTFQEELELSSLPRRFEAQAVAPSRPIKLKEVKLQETPRILTRIGECDRLFGGGIVPGSLTLVGGDPGIGKSTLLLQLSYALAQQGLVVLYICGEESVDQTSLRASRLGIQTDNLFLLCETNFSLIKSQIDQLNPDVLIVDSIQIVYKSEITSAPGSVSQVRETTTEFMHLAKGRGISTFLIGHVTKSGEIAGPRVLEHLVDTVLYFEGDKQHHYRMIRVVKNRFGPTDEIAVFQMKHSGLVEVPNPSEIFLEERRKESIGSVIIPTLEGSRPILIEVQALVTETVFSTPSRRCTGLDQNRLALLLAVLEKRMGYQLHKCDVFVSVAGGLRITEPAIDLGLLLASASSMRNLIIDPETTVVGEVGLGGEVRSVPRIESRLKEAIHMGFKRCIIPKRNVKGIAEDIRQKITIQGVEFVEEAVDALLK</sequence>
<dbReference type="PRINTS" id="PR01874">
    <property type="entry name" value="DNAREPAIRADA"/>
</dbReference>
<feature type="short sequence motif" description="RadA KNRFG motif" evidence="11">
    <location>
        <begin position="252"/>
        <end position="256"/>
    </location>
</feature>
<evidence type="ECO:0000256" key="12">
    <source>
        <dbReference type="NCBIfam" id="TIGR00416"/>
    </source>
</evidence>
<dbReference type="SMART" id="SM00382">
    <property type="entry name" value="AAA"/>
    <property type="match status" value="1"/>
</dbReference>
<dbReference type="GO" id="GO:0003684">
    <property type="term" value="F:damaged DNA binding"/>
    <property type="evidence" value="ECO:0007669"/>
    <property type="project" value="InterPro"/>
</dbReference>
<dbReference type="FunCoup" id="A0A0U5ETV8">
    <property type="interactions" value="266"/>
</dbReference>
<keyword evidence="6 13" id="KW-0862">Zinc</keyword>
<reference evidence="16" key="1">
    <citation type="submission" date="2015-09" db="EMBL/GenBank/DDBJ databases">
        <authorList>
            <person name="Bertelli C."/>
        </authorList>
    </citation>
    <scope>NUCLEOTIDE SEQUENCE [LARGE SCALE GENOMIC DNA]</scope>
    <source>
        <strain evidence="16">KNic</strain>
    </source>
</reference>
<keyword evidence="9 11" id="KW-0238">DNA-binding</keyword>
<comment type="function">
    <text evidence="13">DNA-dependent ATPase involved in processing of recombination intermediates, plays a role in repairing DNA breaks. Stimulates the branch migration of RecA-mediated strand transfer reactions, allowing the 3' invading strand to extend heteroduplex DNA faster. Binds ssDNA in the presence of ADP but not other nucleotides, has ATPase activity that is stimulated by ssDNA and various branched DNA structures, but inhibited by SSB. Does not have RecA's homology-searching function.</text>
</comment>
<dbReference type="Gene3D" id="3.30.230.10">
    <property type="match status" value="1"/>
</dbReference>
<comment type="similarity">
    <text evidence="11 13">Belongs to the RecA family. RadA subfamily.</text>
</comment>
<dbReference type="NCBIfam" id="TIGR00416">
    <property type="entry name" value="sms"/>
    <property type="match status" value="1"/>
</dbReference>
<dbReference type="PATRIC" id="fig|389348.3.peg.2298"/>
<evidence type="ECO:0000256" key="3">
    <source>
        <dbReference type="ARBA" id="ARBA00022763"/>
    </source>
</evidence>
<keyword evidence="7 11" id="KW-0067">ATP-binding</keyword>
<dbReference type="PROSITE" id="PS50162">
    <property type="entry name" value="RECA_2"/>
    <property type="match status" value="1"/>
</dbReference>
<dbReference type="GO" id="GO:0004252">
    <property type="term" value="F:serine-type endopeptidase activity"/>
    <property type="evidence" value="ECO:0007669"/>
    <property type="project" value="InterPro"/>
</dbReference>
<dbReference type="KEGG" id="pnl:PNK_2045"/>
<dbReference type="SUPFAM" id="SSF52540">
    <property type="entry name" value="P-loop containing nucleoside triphosphate hydrolases"/>
    <property type="match status" value="1"/>
</dbReference>
<dbReference type="InterPro" id="IPR020588">
    <property type="entry name" value="RecA_ATP-bd"/>
</dbReference>
<dbReference type="SUPFAM" id="SSF54211">
    <property type="entry name" value="Ribosomal protein S5 domain 2-like"/>
    <property type="match status" value="1"/>
</dbReference>
<proteinExistence type="inferred from homology"/>
<evidence type="ECO:0000256" key="10">
    <source>
        <dbReference type="ARBA" id="ARBA00023204"/>
    </source>
</evidence>
<evidence type="ECO:0000256" key="2">
    <source>
        <dbReference type="ARBA" id="ARBA00022741"/>
    </source>
</evidence>
<evidence type="ECO:0000259" key="14">
    <source>
        <dbReference type="PROSITE" id="PS50162"/>
    </source>
</evidence>
<dbReference type="InterPro" id="IPR014721">
    <property type="entry name" value="Ribsml_uS5_D2-typ_fold_subgr"/>
</dbReference>
<dbReference type="FunFam" id="3.40.50.300:FF:000050">
    <property type="entry name" value="DNA repair protein RadA"/>
    <property type="match status" value="1"/>
</dbReference>
<dbReference type="HAMAP" id="MF_01498">
    <property type="entry name" value="RadA_bact"/>
    <property type="match status" value="1"/>
</dbReference>
<dbReference type="InterPro" id="IPR003593">
    <property type="entry name" value="AAA+_ATPase"/>
</dbReference>
<name>A0A0U5ETV8_9BACT</name>
<dbReference type="AlphaFoldDB" id="A0A0U5ETV8"/>
<keyword evidence="5" id="KW-0378">Hydrolase</keyword>
<dbReference type="GO" id="GO:0005524">
    <property type="term" value="F:ATP binding"/>
    <property type="evidence" value="ECO:0007669"/>
    <property type="project" value="UniProtKB-UniRule"/>
</dbReference>
<dbReference type="Pfam" id="PF05362">
    <property type="entry name" value="Lon_C"/>
    <property type="match status" value="1"/>
</dbReference>
<evidence type="ECO:0000256" key="6">
    <source>
        <dbReference type="ARBA" id="ARBA00022833"/>
    </source>
</evidence>
<accession>A0A0U5ETV8</accession>
<dbReference type="RefSeq" id="WP_059061865.1">
    <property type="nucleotide sequence ID" value="NZ_LN879502.1"/>
</dbReference>
<dbReference type="STRING" id="389348.PNK_2045"/>
<evidence type="ECO:0000256" key="4">
    <source>
        <dbReference type="ARBA" id="ARBA00022771"/>
    </source>
</evidence>
<organism evidence="15 16">
    <name type="scientific">Candidatus Protochlamydia naegleriophila</name>
    <dbReference type="NCBI Taxonomy" id="389348"/>
    <lineage>
        <taxon>Bacteria</taxon>
        <taxon>Pseudomonadati</taxon>
        <taxon>Chlamydiota</taxon>
        <taxon>Chlamydiia</taxon>
        <taxon>Parachlamydiales</taxon>
        <taxon>Parachlamydiaceae</taxon>
        <taxon>Candidatus Protochlamydia</taxon>
    </lineage>
</organism>
<comment type="domain">
    <text evidence="11">The middle region has homology to RecA with ATPase motifs including the RadA KNRFG motif, while the C-terminus is homologous to Lon protease.</text>
</comment>
<dbReference type="Gene3D" id="3.40.50.300">
    <property type="entry name" value="P-loop containing nucleotide triphosphate hydrolases"/>
    <property type="match status" value="1"/>
</dbReference>
<dbReference type="GO" id="GO:0004176">
    <property type="term" value="F:ATP-dependent peptidase activity"/>
    <property type="evidence" value="ECO:0007669"/>
    <property type="project" value="InterPro"/>
</dbReference>
<feature type="region of interest" description="Lon-protease-like" evidence="11">
    <location>
        <begin position="351"/>
        <end position="456"/>
    </location>
</feature>
<comment type="function">
    <text evidence="11">Plays a role in repairing double-strand DNA breaks, probably involving stabilizing or processing branched DNA or blocked replication forks.</text>
</comment>
<protein>
    <recommendedName>
        <fullName evidence="11 12">DNA repair protein RadA</fullName>
    </recommendedName>
</protein>
<dbReference type="InParanoid" id="A0A0U5ETV8"/>
<evidence type="ECO:0000313" key="15">
    <source>
        <dbReference type="EMBL" id="CUI17649.1"/>
    </source>
</evidence>
<dbReference type="Pfam" id="PF13481">
    <property type="entry name" value="AAA_25"/>
    <property type="match status" value="1"/>
</dbReference>
<dbReference type="GO" id="GO:0000725">
    <property type="term" value="P:recombinational repair"/>
    <property type="evidence" value="ECO:0007669"/>
    <property type="project" value="UniProtKB-UniRule"/>
</dbReference>